<feature type="region of interest" description="Disordered" evidence="1">
    <location>
        <begin position="235"/>
        <end position="265"/>
    </location>
</feature>
<organism evidence="2 3">
    <name type="scientific">Phytophthora megakarya</name>
    <dbReference type="NCBI Taxonomy" id="4795"/>
    <lineage>
        <taxon>Eukaryota</taxon>
        <taxon>Sar</taxon>
        <taxon>Stramenopiles</taxon>
        <taxon>Oomycota</taxon>
        <taxon>Peronosporomycetes</taxon>
        <taxon>Peronosporales</taxon>
        <taxon>Peronosporaceae</taxon>
        <taxon>Phytophthora</taxon>
    </lineage>
</organism>
<evidence type="ECO:0000313" key="2">
    <source>
        <dbReference type="EMBL" id="OWZ15576.1"/>
    </source>
</evidence>
<keyword evidence="3" id="KW-1185">Reference proteome</keyword>
<sequence>MLSSLSTPRFSWTSIVRDGTSSSTRQPWGLAGAGVVHSALQSSLTQPGDEGLGTSAFRVGQPELATALGPILQGNRQVHGGPGRALPALDAGVSGNAPNHLVEAQCGGYQGQRGLQLRFRMTPTLRVYFATGELKDVLKQVEEIKQDMCRKPVNVVQFKRHKPQGAGLGAPPRGSSGVYAARTTPEVSEPQVPDPGDLRWEAEDDSGYGYQYDEENDETYYGLVDQEEVFRAETLGPWTNRNGHPQGDLDSRDSGHSGAPRPSATCPVCSKLGHTRERCWQLIKCDRRGSKHPTSPCRRYTIRLAG</sequence>
<comment type="caution">
    <text evidence="2">The sequence shown here is derived from an EMBL/GenBank/DDBJ whole genome shotgun (WGS) entry which is preliminary data.</text>
</comment>
<gene>
    <name evidence="2" type="ORF">PHMEG_00010755</name>
</gene>
<name>A0A225WCW5_9STRA</name>
<dbReference type="OrthoDB" id="145610at2759"/>
<dbReference type="AlphaFoldDB" id="A0A225WCW5"/>
<proteinExistence type="predicted"/>
<dbReference type="Proteomes" id="UP000198211">
    <property type="component" value="Unassembled WGS sequence"/>
</dbReference>
<reference evidence="3" key="1">
    <citation type="submission" date="2017-03" db="EMBL/GenBank/DDBJ databases">
        <title>Phytopthora megakarya and P. palmivora, two closely related causual agents of cacao black pod achieved similar genome size and gene model numbers by different mechanisms.</title>
        <authorList>
            <person name="Ali S."/>
            <person name="Shao J."/>
            <person name="Larry D.J."/>
            <person name="Kronmiller B."/>
            <person name="Shen D."/>
            <person name="Strem M.D."/>
            <person name="Melnick R.L."/>
            <person name="Guiltinan M.J."/>
            <person name="Tyler B.M."/>
            <person name="Meinhardt L.W."/>
            <person name="Bailey B.A."/>
        </authorList>
    </citation>
    <scope>NUCLEOTIDE SEQUENCE [LARGE SCALE GENOMIC DNA]</scope>
    <source>
        <strain evidence="3">zdho120</strain>
    </source>
</reference>
<feature type="region of interest" description="Disordered" evidence="1">
    <location>
        <begin position="183"/>
        <end position="209"/>
    </location>
</feature>
<protein>
    <recommendedName>
        <fullName evidence="4">Eukaryotic/viral aspartic protease</fullName>
    </recommendedName>
</protein>
<dbReference type="EMBL" id="NBNE01001096">
    <property type="protein sequence ID" value="OWZ15576.1"/>
    <property type="molecule type" value="Genomic_DNA"/>
</dbReference>
<evidence type="ECO:0000256" key="1">
    <source>
        <dbReference type="SAM" id="MobiDB-lite"/>
    </source>
</evidence>
<evidence type="ECO:0008006" key="4">
    <source>
        <dbReference type="Google" id="ProtNLM"/>
    </source>
</evidence>
<evidence type="ECO:0000313" key="3">
    <source>
        <dbReference type="Proteomes" id="UP000198211"/>
    </source>
</evidence>
<accession>A0A225WCW5</accession>